<accession>A0AB38USN2</accession>
<protein>
    <recommendedName>
        <fullName evidence="2">HNH nuclease domain-containing protein</fullName>
    </recommendedName>
</protein>
<reference evidence="3 4" key="1">
    <citation type="submission" date="2018-09" db="EMBL/GenBank/DDBJ databases">
        <authorList>
            <person name="Tagini F."/>
        </authorList>
    </citation>
    <scope>NUCLEOTIDE SEQUENCE [LARGE SCALE GENOMIC DNA]</scope>
    <source>
        <strain evidence="3 4">MK42</strain>
    </source>
</reference>
<feature type="compositionally biased region" description="Basic and acidic residues" evidence="1">
    <location>
        <begin position="426"/>
        <end position="435"/>
    </location>
</feature>
<dbReference type="InterPro" id="IPR003615">
    <property type="entry name" value="HNH_nuc"/>
</dbReference>
<comment type="caution">
    <text evidence="3">The sequence shown here is derived from an EMBL/GenBank/DDBJ whole genome shotgun (WGS) entry which is preliminary data.</text>
</comment>
<dbReference type="CDD" id="cd00085">
    <property type="entry name" value="HNHc"/>
    <property type="match status" value="1"/>
</dbReference>
<organism evidence="3 4">
    <name type="scientific">Mycobacterium persicum</name>
    <dbReference type="NCBI Taxonomy" id="1487726"/>
    <lineage>
        <taxon>Bacteria</taxon>
        <taxon>Bacillati</taxon>
        <taxon>Actinomycetota</taxon>
        <taxon>Actinomycetes</taxon>
        <taxon>Mycobacteriales</taxon>
        <taxon>Mycobacteriaceae</taxon>
        <taxon>Mycobacterium</taxon>
    </lineage>
</organism>
<dbReference type="Pfam" id="PF02720">
    <property type="entry name" value="DUF222"/>
    <property type="match status" value="1"/>
</dbReference>
<dbReference type="RefSeq" id="WP_122511079.1">
    <property type="nucleotide sequence ID" value="NZ_MWKV01000001.1"/>
</dbReference>
<dbReference type="EMBL" id="UPHL01000058">
    <property type="protein sequence ID" value="VAZ83510.1"/>
    <property type="molecule type" value="Genomic_DNA"/>
</dbReference>
<evidence type="ECO:0000313" key="4">
    <source>
        <dbReference type="Proteomes" id="UP000279331"/>
    </source>
</evidence>
<evidence type="ECO:0000259" key="2">
    <source>
        <dbReference type="SMART" id="SM00507"/>
    </source>
</evidence>
<evidence type="ECO:0000256" key="1">
    <source>
        <dbReference type="SAM" id="MobiDB-lite"/>
    </source>
</evidence>
<dbReference type="Proteomes" id="UP000279331">
    <property type="component" value="Unassembled WGS sequence"/>
</dbReference>
<dbReference type="AlphaFoldDB" id="A0AB38USN2"/>
<proteinExistence type="predicted"/>
<name>A0AB38USN2_9MYCO</name>
<feature type="domain" description="HNH nuclease" evidence="2">
    <location>
        <begin position="318"/>
        <end position="370"/>
    </location>
</feature>
<sequence length="489" mass="52764">MFESWYASRPTPESKALLDRVRNVSRREAQAAAERLVAIGELFVLRCRDSGERADWGTDTWEAVAAQVAAAMRTSVAMGSSYLRYAVAMRNRLPKVGQAFQAGDIDYRAFQTIVYRTDLIEDDDALAKVDAQLAVLLSRCPSVTRGRLAAAVDKVVANVDRDAVRRAAEAATDRRFVDVDIEGCGMAALTGSVLPTAGQAFDRRLDELARTVCHADPRTLEQRRADALGAMAAGGDRLVCGCGSADCAAAIAAHSNVVIHVVAEQSTVDGTGTNPGVLAGAEGLIPAELVAELAKSAKLRPLARPAEDPEPGYRPSTQLADFVRCRDLTCRAPGCDQPAVACDLDHTVAYGDGGRTQASNLKCLCRKHHLLKTFWGWRDMQLPDGTVIWLLPDGHTYVTTPGSALLFPNLCAPTGDAPAASPGPHRRSEDREVMMPRRSSTRAQNRAKRIIAERRHNRLATQAAEAQAEYVGAHDTPELPPDPDEPPPF</sequence>
<dbReference type="InterPro" id="IPR003870">
    <property type="entry name" value="DUF222"/>
</dbReference>
<gene>
    <name evidence="3" type="ORF">LAUMK42_02327</name>
</gene>
<evidence type="ECO:0000313" key="3">
    <source>
        <dbReference type="EMBL" id="VAZ83510.1"/>
    </source>
</evidence>
<feature type="region of interest" description="Disordered" evidence="1">
    <location>
        <begin position="416"/>
        <end position="489"/>
    </location>
</feature>
<dbReference type="SMART" id="SM00507">
    <property type="entry name" value="HNHc"/>
    <property type="match status" value="1"/>
</dbReference>